<evidence type="ECO:0008006" key="9">
    <source>
        <dbReference type="Google" id="ProtNLM"/>
    </source>
</evidence>
<keyword evidence="5" id="KW-0717">Septation</keyword>
<evidence type="ECO:0000256" key="2">
    <source>
        <dbReference type="ARBA" id="ARBA00009323"/>
    </source>
</evidence>
<accession>A0A840Q8K8</accession>
<dbReference type="AlphaFoldDB" id="A0A840Q8K8"/>
<evidence type="ECO:0000313" key="8">
    <source>
        <dbReference type="Proteomes" id="UP000584374"/>
    </source>
</evidence>
<dbReference type="InterPro" id="IPR038658">
    <property type="entry name" value="SsgB_sf"/>
</dbReference>
<evidence type="ECO:0000256" key="6">
    <source>
        <dbReference type="ARBA" id="ARBA00023306"/>
    </source>
</evidence>
<name>A0A840Q8K8_9PSEU</name>
<evidence type="ECO:0000256" key="1">
    <source>
        <dbReference type="ARBA" id="ARBA00004431"/>
    </source>
</evidence>
<reference evidence="7 8" key="1">
    <citation type="submission" date="2020-08" db="EMBL/GenBank/DDBJ databases">
        <title>Sequencing the genomes of 1000 actinobacteria strains.</title>
        <authorList>
            <person name="Klenk H.-P."/>
        </authorList>
    </citation>
    <scope>NUCLEOTIDE SEQUENCE [LARGE SCALE GENOMIC DNA]</scope>
    <source>
        <strain evidence="7 8">DSM 45584</strain>
    </source>
</reference>
<dbReference type="EMBL" id="JACHIW010000001">
    <property type="protein sequence ID" value="MBB5157074.1"/>
    <property type="molecule type" value="Genomic_DNA"/>
</dbReference>
<dbReference type="Gene3D" id="2.30.31.20">
    <property type="entry name" value="Sporulation-specific cell division protein SsgB"/>
    <property type="match status" value="1"/>
</dbReference>
<sequence length="141" mass="15374">MMASDHKTIQTATFFHLVAPASVNAPVGVELRYDSRNPYEVSMSFNTGKPNTVDWVFGRDLLADGLLADSGEGDVRISPRSDEPTRVLITLTSPSGQATFDADADLLAAFVDDSYEVVAPGDEHLFMNIDEALSQLMQHEL</sequence>
<evidence type="ECO:0000256" key="4">
    <source>
        <dbReference type="ARBA" id="ARBA00022969"/>
    </source>
</evidence>
<comment type="similarity">
    <text evidence="2">Belongs to the SsgA family.</text>
</comment>
<proteinExistence type="inferred from homology"/>
<keyword evidence="8" id="KW-1185">Reference proteome</keyword>
<keyword evidence="4" id="KW-0749">Sporulation</keyword>
<dbReference type="Proteomes" id="UP000584374">
    <property type="component" value="Unassembled WGS sequence"/>
</dbReference>
<dbReference type="InterPro" id="IPR006776">
    <property type="entry name" value="SsgB"/>
</dbReference>
<comment type="subcellular location">
    <subcellularLocation>
        <location evidence="1">Cell septum</location>
    </subcellularLocation>
</comment>
<gene>
    <name evidence="7" type="ORF">BJ970_004608</name>
</gene>
<evidence type="ECO:0000313" key="7">
    <source>
        <dbReference type="EMBL" id="MBB5157074.1"/>
    </source>
</evidence>
<protein>
    <recommendedName>
        <fullName evidence="9">Sporulation and cell division protein SsgA</fullName>
    </recommendedName>
</protein>
<comment type="caution">
    <text evidence="7">The sequence shown here is derived from an EMBL/GenBank/DDBJ whole genome shotgun (WGS) entry which is preliminary data.</text>
</comment>
<evidence type="ECO:0000256" key="5">
    <source>
        <dbReference type="ARBA" id="ARBA00023210"/>
    </source>
</evidence>
<dbReference type="GO" id="GO:0000917">
    <property type="term" value="P:division septum assembly"/>
    <property type="evidence" value="ECO:0007669"/>
    <property type="project" value="UniProtKB-KW"/>
</dbReference>
<keyword evidence="3" id="KW-0132">Cell division</keyword>
<dbReference type="Pfam" id="PF04686">
    <property type="entry name" value="SsgA"/>
    <property type="match status" value="1"/>
</dbReference>
<keyword evidence="6" id="KW-0131">Cell cycle</keyword>
<dbReference type="GO" id="GO:0030428">
    <property type="term" value="C:cell septum"/>
    <property type="evidence" value="ECO:0007669"/>
    <property type="project" value="UniProtKB-SubCell"/>
</dbReference>
<evidence type="ECO:0000256" key="3">
    <source>
        <dbReference type="ARBA" id="ARBA00022618"/>
    </source>
</evidence>
<organism evidence="7 8">
    <name type="scientific">Saccharopolyspora phatthalungensis</name>
    <dbReference type="NCBI Taxonomy" id="664693"/>
    <lineage>
        <taxon>Bacteria</taxon>
        <taxon>Bacillati</taxon>
        <taxon>Actinomycetota</taxon>
        <taxon>Actinomycetes</taxon>
        <taxon>Pseudonocardiales</taxon>
        <taxon>Pseudonocardiaceae</taxon>
        <taxon>Saccharopolyspora</taxon>
    </lineage>
</organism>
<dbReference type="GO" id="GO:0030435">
    <property type="term" value="P:sporulation resulting in formation of a cellular spore"/>
    <property type="evidence" value="ECO:0007669"/>
    <property type="project" value="UniProtKB-KW"/>
</dbReference>